<dbReference type="Pfam" id="PF01368">
    <property type="entry name" value="DHH"/>
    <property type="match status" value="1"/>
</dbReference>
<dbReference type="InterPro" id="IPR038763">
    <property type="entry name" value="DHH_sf"/>
</dbReference>
<protein>
    <recommendedName>
        <fullName evidence="5">DDH domain-containing protein</fullName>
    </recommendedName>
</protein>
<dbReference type="InterPro" id="IPR051319">
    <property type="entry name" value="Oligoribo/pAp-PDE_c-di-AMP_PDE"/>
</dbReference>
<evidence type="ECO:0008006" key="5">
    <source>
        <dbReference type="Google" id="ProtNLM"/>
    </source>
</evidence>
<dbReference type="Proteomes" id="UP000176494">
    <property type="component" value="Unassembled WGS sequence"/>
</dbReference>
<evidence type="ECO:0000313" key="3">
    <source>
        <dbReference type="EMBL" id="OHA57682.1"/>
    </source>
</evidence>
<accession>A0A1G2QCD5</accession>
<evidence type="ECO:0000313" key="4">
    <source>
        <dbReference type="Proteomes" id="UP000176494"/>
    </source>
</evidence>
<comment type="caution">
    <text evidence="3">The sequence shown here is derived from an EMBL/GenBank/DDBJ whole genome shotgun (WGS) entry which is preliminary data.</text>
</comment>
<feature type="domain" description="DDH" evidence="1">
    <location>
        <begin position="21"/>
        <end position="166"/>
    </location>
</feature>
<feature type="domain" description="DHHA1" evidence="2">
    <location>
        <begin position="254"/>
        <end position="333"/>
    </location>
</feature>
<dbReference type="Gene3D" id="3.10.310.30">
    <property type="match status" value="1"/>
</dbReference>
<proteinExistence type="predicted"/>
<dbReference type="Gene3D" id="3.90.1640.10">
    <property type="entry name" value="inorganic pyrophosphatase (n-terminal core)"/>
    <property type="match status" value="1"/>
</dbReference>
<dbReference type="AlphaFoldDB" id="A0A1G2QCD5"/>
<gene>
    <name evidence="3" type="ORF">A2114_01970</name>
</gene>
<dbReference type="InterPro" id="IPR001667">
    <property type="entry name" value="DDH_dom"/>
</dbReference>
<name>A0A1G2QCD5_9BACT</name>
<dbReference type="SUPFAM" id="SSF64182">
    <property type="entry name" value="DHH phosphoesterases"/>
    <property type="match status" value="1"/>
</dbReference>
<dbReference type="InterPro" id="IPR003156">
    <property type="entry name" value="DHHA1_dom"/>
</dbReference>
<reference evidence="3 4" key="1">
    <citation type="journal article" date="2016" name="Nat. Commun.">
        <title>Thousands of microbial genomes shed light on interconnected biogeochemical processes in an aquifer system.</title>
        <authorList>
            <person name="Anantharaman K."/>
            <person name="Brown C.T."/>
            <person name="Hug L.A."/>
            <person name="Sharon I."/>
            <person name="Castelle C.J."/>
            <person name="Probst A.J."/>
            <person name="Thomas B.C."/>
            <person name="Singh A."/>
            <person name="Wilkins M.J."/>
            <person name="Karaoz U."/>
            <person name="Brodie E.L."/>
            <person name="Williams K.H."/>
            <person name="Hubbard S.S."/>
            <person name="Banfield J.F."/>
        </authorList>
    </citation>
    <scope>NUCLEOTIDE SEQUENCE [LARGE SCALE GENOMIC DNA]</scope>
</reference>
<organism evidence="3 4">
    <name type="scientific">Candidatus Vogelbacteria bacterium GWA1_51_14</name>
    <dbReference type="NCBI Taxonomy" id="1802435"/>
    <lineage>
        <taxon>Bacteria</taxon>
        <taxon>Candidatus Vogeliibacteriota</taxon>
    </lineage>
</organism>
<evidence type="ECO:0000259" key="2">
    <source>
        <dbReference type="Pfam" id="PF02272"/>
    </source>
</evidence>
<dbReference type="GO" id="GO:0003676">
    <property type="term" value="F:nucleic acid binding"/>
    <property type="evidence" value="ECO:0007669"/>
    <property type="project" value="InterPro"/>
</dbReference>
<dbReference type="EMBL" id="MHTG01000009">
    <property type="protein sequence ID" value="OHA57682.1"/>
    <property type="molecule type" value="Genomic_DNA"/>
</dbReference>
<dbReference type="STRING" id="1802435.A2114_01970"/>
<dbReference type="PANTHER" id="PTHR47618">
    <property type="entry name" value="BIFUNCTIONAL OLIGORIBONUCLEASE AND PAP PHOSPHATASE NRNA"/>
    <property type="match status" value="1"/>
</dbReference>
<dbReference type="PANTHER" id="PTHR47618:SF1">
    <property type="entry name" value="BIFUNCTIONAL OLIGORIBONUCLEASE AND PAP PHOSPHATASE NRNA"/>
    <property type="match status" value="1"/>
</dbReference>
<evidence type="ECO:0000259" key="1">
    <source>
        <dbReference type="Pfam" id="PF01368"/>
    </source>
</evidence>
<dbReference type="Pfam" id="PF02272">
    <property type="entry name" value="DHHA1"/>
    <property type="match status" value="1"/>
</dbReference>
<sequence>MDDQIKNLAPKIWAEIKQANKILINCHYNPDQDSIGSALAMMHILENIGKEVTVIKGDSDLPAFAQYLPGAEKIALKNYFEIKPEEFDLFVILDSSDLGRVSRVGEIIFPPNLRTVVIDHHASNTQFGQLNLIVTDYPATAQVLFDLSTEWGVEITRDIAVCLIVALHADTGGFRYRKTSSHTFNIASRLAAIAPDFADTLANTEGSKSLATYKFMGATLSRLEEFFDGQVVIAATPYQDFQKFDFSISESKNTGLSSMLINIKGVKMSFLLNEEKPGVTGMSARSRDGKKYDVAALMAKFGGGGHQVAAGAMVNKPLAEVKADLIAALTEMLQ</sequence>